<dbReference type="AlphaFoldDB" id="A0A8H3XGV8"/>
<organism evidence="2 3">
    <name type="scientific">Gigaspora margarita</name>
    <dbReference type="NCBI Taxonomy" id="4874"/>
    <lineage>
        <taxon>Eukaryota</taxon>
        <taxon>Fungi</taxon>
        <taxon>Fungi incertae sedis</taxon>
        <taxon>Mucoromycota</taxon>
        <taxon>Glomeromycotina</taxon>
        <taxon>Glomeromycetes</taxon>
        <taxon>Diversisporales</taxon>
        <taxon>Gigasporaceae</taxon>
        <taxon>Gigaspora</taxon>
    </lineage>
</organism>
<keyword evidence="3" id="KW-1185">Reference proteome</keyword>
<dbReference type="EMBL" id="WTPW01001117">
    <property type="protein sequence ID" value="KAF0455110.1"/>
    <property type="molecule type" value="Genomic_DNA"/>
</dbReference>
<dbReference type="OrthoDB" id="2345119at2759"/>
<gene>
    <name evidence="2" type="ORF">F8M41_001489</name>
</gene>
<protein>
    <submittedName>
        <fullName evidence="2">Uncharacterized protein</fullName>
    </submittedName>
</protein>
<evidence type="ECO:0000256" key="1">
    <source>
        <dbReference type="SAM" id="Phobius"/>
    </source>
</evidence>
<feature type="transmembrane region" description="Helical" evidence="1">
    <location>
        <begin position="92"/>
        <end position="109"/>
    </location>
</feature>
<proteinExistence type="predicted"/>
<evidence type="ECO:0000313" key="3">
    <source>
        <dbReference type="Proteomes" id="UP000439903"/>
    </source>
</evidence>
<evidence type="ECO:0000313" key="2">
    <source>
        <dbReference type="EMBL" id="KAF0455110.1"/>
    </source>
</evidence>
<accession>A0A8H3XGV8</accession>
<feature type="transmembrane region" description="Helical" evidence="1">
    <location>
        <begin position="138"/>
        <end position="162"/>
    </location>
</feature>
<reference evidence="2 3" key="1">
    <citation type="journal article" date="2019" name="Environ. Microbiol.">
        <title>At the nexus of three kingdoms: the genome of the mycorrhizal fungus Gigaspora margarita provides insights into plant, endobacterial and fungal interactions.</title>
        <authorList>
            <person name="Venice F."/>
            <person name="Ghignone S."/>
            <person name="Salvioli di Fossalunga A."/>
            <person name="Amselem J."/>
            <person name="Novero M."/>
            <person name="Xianan X."/>
            <person name="Sedzielewska Toro K."/>
            <person name="Morin E."/>
            <person name="Lipzen A."/>
            <person name="Grigoriev I.V."/>
            <person name="Henrissat B."/>
            <person name="Martin F.M."/>
            <person name="Bonfante P."/>
        </authorList>
    </citation>
    <scope>NUCLEOTIDE SEQUENCE [LARGE SCALE GENOMIC DNA]</scope>
    <source>
        <strain evidence="2 3">BEG34</strain>
    </source>
</reference>
<sequence>MNPPNNIPEVNYKLPDYYKLSCVGLLLVPCFILTFVCPVLDFEKIALFSETNGELKYNPVVEYSYLLLTVIAIITSIFGCTCLCVGNKRYKNFLWCWLLVPTLYTLFTANEMGDIPFDCPSNYSYTSITIKEACEIRIANLICMWAYFACFIPLSMTMYSLLNGNR</sequence>
<dbReference type="Proteomes" id="UP000439903">
    <property type="component" value="Unassembled WGS sequence"/>
</dbReference>
<keyword evidence="1" id="KW-0812">Transmembrane</keyword>
<keyword evidence="1" id="KW-0472">Membrane</keyword>
<feature type="transmembrane region" description="Helical" evidence="1">
    <location>
        <begin position="20"/>
        <end position="43"/>
    </location>
</feature>
<keyword evidence="1" id="KW-1133">Transmembrane helix</keyword>
<name>A0A8H3XGV8_GIGMA</name>
<feature type="transmembrane region" description="Helical" evidence="1">
    <location>
        <begin position="63"/>
        <end position="85"/>
    </location>
</feature>
<comment type="caution">
    <text evidence="2">The sequence shown here is derived from an EMBL/GenBank/DDBJ whole genome shotgun (WGS) entry which is preliminary data.</text>
</comment>